<dbReference type="Pfam" id="PF19795">
    <property type="entry name" value="DUF6279"/>
    <property type="match status" value="1"/>
</dbReference>
<organism evidence="1 2">
    <name type="scientific">Pelomonas baiyunensis</name>
    <dbReference type="NCBI Taxonomy" id="3299026"/>
    <lineage>
        <taxon>Bacteria</taxon>
        <taxon>Pseudomonadati</taxon>
        <taxon>Pseudomonadota</taxon>
        <taxon>Betaproteobacteria</taxon>
        <taxon>Burkholderiales</taxon>
        <taxon>Sphaerotilaceae</taxon>
        <taxon>Roseateles</taxon>
    </lineage>
</organism>
<dbReference type="RefSeq" id="WP_394385392.1">
    <property type="nucleotide sequence ID" value="NZ_JBIGIB010000003.1"/>
</dbReference>
<keyword evidence="2" id="KW-1185">Reference proteome</keyword>
<protein>
    <submittedName>
        <fullName evidence="1">DUF6279 family lipoprotein</fullName>
    </submittedName>
</protein>
<dbReference type="Proteomes" id="UP001606303">
    <property type="component" value="Unassembled WGS sequence"/>
</dbReference>
<proteinExistence type="predicted"/>
<sequence>MLPLPRRIASRIAHGISRWALLPVLVLTLALAGCSSLGLAYNQLPLLGGLWLDRYLDLDRPQQARLREQLRAWQAWHRREELPHWQALLRQAQAALDDGTVTPDELLALERGARASLERCLQHAAPLAAPVLADLRPAQWQHLERTLDDKTAEWLAQQNGPASDRASRYVSALERWLGDLDRTTRRHARAEAEGWRPDVPALAQARAVRQARTLDALRAWAHHDGPGGTALLLRNSQTLPQEMPHREELIASLLRVFNQMDARQREAVRRHWADWTGDLARLQQPG</sequence>
<reference evidence="1 2" key="1">
    <citation type="submission" date="2024-08" db="EMBL/GenBank/DDBJ databases">
        <authorList>
            <person name="Lu H."/>
        </authorList>
    </citation>
    <scope>NUCLEOTIDE SEQUENCE [LARGE SCALE GENOMIC DNA]</scope>
    <source>
        <strain evidence="1 2">BYS87W</strain>
    </source>
</reference>
<evidence type="ECO:0000313" key="1">
    <source>
        <dbReference type="EMBL" id="MFG6467632.1"/>
    </source>
</evidence>
<gene>
    <name evidence="1" type="ORF">ACG01O_13490</name>
</gene>
<dbReference type="PROSITE" id="PS51257">
    <property type="entry name" value="PROKAR_LIPOPROTEIN"/>
    <property type="match status" value="1"/>
</dbReference>
<dbReference type="EMBL" id="JBIGIB010000003">
    <property type="protein sequence ID" value="MFG6467632.1"/>
    <property type="molecule type" value="Genomic_DNA"/>
</dbReference>
<comment type="caution">
    <text evidence="1">The sequence shown here is derived from an EMBL/GenBank/DDBJ whole genome shotgun (WGS) entry which is preliminary data.</text>
</comment>
<keyword evidence="1" id="KW-0449">Lipoprotein</keyword>
<name>A0ABW7H073_9BURK</name>
<evidence type="ECO:0000313" key="2">
    <source>
        <dbReference type="Proteomes" id="UP001606303"/>
    </source>
</evidence>
<accession>A0ABW7H073</accession>